<keyword evidence="2 4" id="KW-0378">Hydrolase</keyword>
<evidence type="ECO:0000259" key="3">
    <source>
        <dbReference type="PROSITE" id="PS51462"/>
    </source>
</evidence>
<dbReference type="GO" id="GO:0019144">
    <property type="term" value="F:ADP-sugar diphosphatase activity"/>
    <property type="evidence" value="ECO:0007669"/>
    <property type="project" value="TreeGrafter"/>
</dbReference>
<dbReference type="NCBIfam" id="NF008736">
    <property type="entry name" value="PRK11762.1"/>
    <property type="match status" value="1"/>
</dbReference>
<evidence type="ECO:0000313" key="5">
    <source>
        <dbReference type="Proteomes" id="UP000640333"/>
    </source>
</evidence>
<dbReference type="Proteomes" id="UP000640333">
    <property type="component" value="Unassembled WGS sequence"/>
</dbReference>
<comment type="cofactor">
    <cofactor evidence="1">
        <name>Mg(2+)</name>
        <dbReference type="ChEBI" id="CHEBI:18420"/>
    </cofactor>
</comment>
<feature type="domain" description="Nudix hydrolase" evidence="3">
    <location>
        <begin position="39"/>
        <end position="175"/>
    </location>
</feature>
<dbReference type="AlphaFoldDB" id="A0A8J7FBW2"/>
<dbReference type="PANTHER" id="PTHR11839">
    <property type="entry name" value="UDP/ADP-SUGAR PYROPHOSPHATASE"/>
    <property type="match status" value="1"/>
</dbReference>
<dbReference type="FunFam" id="3.90.79.10:FF:000006">
    <property type="entry name" value="ADP compounds hydrolase NudE"/>
    <property type="match status" value="1"/>
</dbReference>
<dbReference type="Pfam" id="PF00293">
    <property type="entry name" value="NUDIX"/>
    <property type="match status" value="1"/>
</dbReference>
<comment type="caution">
    <text evidence="4">The sequence shown here is derived from an EMBL/GenBank/DDBJ whole genome shotgun (WGS) entry which is preliminary data.</text>
</comment>
<dbReference type="PROSITE" id="PS00893">
    <property type="entry name" value="NUDIX_BOX"/>
    <property type="match status" value="1"/>
</dbReference>
<reference evidence="4" key="1">
    <citation type="submission" date="2020-10" db="EMBL/GenBank/DDBJ databases">
        <title>Bacterium isolated from coastal waters sediment.</title>
        <authorList>
            <person name="Chen R.-J."/>
            <person name="Lu D.-C."/>
            <person name="Zhu K.-L."/>
            <person name="Du Z.-J."/>
        </authorList>
    </citation>
    <scope>NUCLEOTIDE SEQUENCE</scope>
    <source>
        <strain evidence="4">N1Y112</strain>
    </source>
</reference>
<protein>
    <submittedName>
        <fullName evidence="4">ADP compounds hydrolase NudE</fullName>
    </submittedName>
</protein>
<gene>
    <name evidence="4" type="primary">nudE</name>
    <name evidence="4" type="ORF">IOQ59_06330</name>
</gene>
<dbReference type="GO" id="GO:0005829">
    <property type="term" value="C:cytosol"/>
    <property type="evidence" value="ECO:0007669"/>
    <property type="project" value="TreeGrafter"/>
</dbReference>
<dbReference type="GO" id="GO:0019693">
    <property type="term" value="P:ribose phosphate metabolic process"/>
    <property type="evidence" value="ECO:0007669"/>
    <property type="project" value="TreeGrafter"/>
</dbReference>
<proteinExistence type="predicted"/>
<dbReference type="CDD" id="cd24156">
    <property type="entry name" value="NUDIX_ADPRase_NudE"/>
    <property type="match status" value="1"/>
</dbReference>
<dbReference type="RefSeq" id="WP_193952435.1">
    <property type="nucleotide sequence ID" value="NZ_JADEYS010000005.1"/>
</dbReference>
<dbReference type="EMBL" id="JADEYS010000005">
    <property type="protein sequence ID" value="MBE9396879.1"/>
    <property type="molecule type" value="Genomic_DNA"/>
</dbReference>
<evidence type="ECO:0000256" key="2">
    <source>
        <dbReference type="ARBA" id="ARBA00022801"/>
    </source>
</evidence>
<dbReference type="Gene3D" id="3.90.79.10">
    <property type="entry name" value="Nucleoside Triphosphate Pyrophosphohydrolase"/>
    <property type="match status" value="1"/>
</dbReference>
<dbReference type="InterPro" id="IPR020084">
    <property type="entry name" value="NUDIX_hydrolase_CS"/>
</dbReference>
<keyword evidence="5" id="KW-1185">Reference proteome</keyword>
<evidence type="ECO:0000313" key="4">
    <source>
        <dbReference type="EMBL" id="MBE9396879.1"/>
    </source>
</evidence>
<sequence>MPAKPEILKVTQTASSRLFQVEELSLRFSNGAERVYERLATRGNGAVMIVPVTTEGNVLLIREYAAGLEDYTLTLPKGLIDPGESAHQAADRELKEEAGFGAERLHSLKVMTSAPNYMGHSINVVIARDLYPCRLEGDEPEELEVVSWPLADLDNLVLQEEFSEGRAIAALYMTRTFLQNEQ</sequence>
<dbReference type="GO" id="GO:0006753">
    <property type="term" value="P:nucleoside phosphate metabolic process"/>
    <property type="evidence" value="ECO:0007669"/>
    <property type="project" value="TreeGrafter"/>
</dbReference>
<accession>A0A8J7FBW2</accession>
<dbReference type="InterPro" id="IPR000086">
    <property type="entry name" value="NUDIX_hydrolase_dom"/>
</dbReference>
<dbReference type="PROSITE" id="PS51462">
    <property type="entry name" value="NUDIX"/>
    <property type="match status" value="1"/>
</dbReference>
<dbReference type="SUPFAM" id="SSF55811">
    <property type="entry name" value="Nudix"/>
    <property type="match status" value="1"/>
</dbReference>
<name>A0A8J7FBW2_9GAMM</name>
<dbReference type="PANTHER" id="PTHR11839:SF12">
    <property type="entry name" value="ADP COMPOUNDS HYDROLASE NUDE"/>
    <property type="match status" value="1"/>
</dbReference>
<evidence type="ECO:0000256" key="1">
    <source>
        <dbReference type="ARBA" id="ARBA00001946"/>
    </source>
</evidence>
<dbReference type="InterPro" id="IPR015797">
    <property type="entry name" value="NUDIX_hydrolase-like_dom_sf"/>
</dbReference>
<organism evidence="4 5">
    <name type="scientific">Pontibacterium sinense</name>
    <dbReference type="NCBI Taxonomy" id="2781979"/>
    <lineage>
        <taxon>Bacteria</taxon>
        <taxon>Pseudomonadati</taxon>
        <taxon>Pseudomonadota</taxon>
        <taxon>Gammaproteobacteria</taxon>
        <taxon>Oceanospirillales</taxon>
        <taxon>Oceanospirillaceae</taxon>
        <taxon>Pontibacterium</taxon>
    </lineage>
</organism>